<feature type="compositionally biased region" description="Acidic residues" evidence="2">
    <location>
        <begin position="67"/>
        <end position="78"/>
    </location>
</feature>
<name>A0AAE8MAU1_9HYPO</name>
<evidence type="ECO:0000313" key="3">
    <source>
        <dbReference type="EMBL" id="SPJ78478.1"/>
    </source>
</evidence>
<organism evidence="3 4">
    <name type="scientific">Fusarium torulosum</name>
    <dbReference type="NCBI Taxonomy" id="33205"/>
    <lineage>
        <taxon>Eukaryota</taxon>
        <taxon>Fungi</taxon>
        <taxon>Dikarya</taxon>
        <taxon>Ascomycota</taxon>
        <taxon>Pezizomycotina</taxon>
        <taxon>Sordariomycetes</taxon>
        <taxon>Hypocreomycetidae</taxon>
        <taxon>Hypocreales</taxon>
        <taxon>Nectriaceae</taxon>
        <taxon>Fusarium</taxon>
    </lineage>
</organism>
<evidence type="ECO:0000313" key="4">
    <source>
        <dbReference type="Proteomes" id="UP001187734"/>
    </source>
</evidence>
<feature type="region of interest" description="Disordered" evidence="2">
    <location>
        <begin position="49"/>
        <end position="90"/>
    </location>
</feature>
<reference evidence="3" key="1">
    <citation type="submission" date="2018-03" db="EMBL/GenBank/DDBJ databases">
        <authorList>
            <person name="Guldener U."/>
        </authorList>
    </citation>
    <scope>NUCLEOTIDE SEQUENCE</scope>
</reference>
<keyword evidence="4" id="KW-1185">Reference proteome</keyword>
<gene>
    <name evidence="3" type="ORF">FTOL_06867</name>
</gene>
<proteinExistence type="predicted"/>
<sequence>MATELAAFQEALQELQEDLDYIRRLVMNADAKARKLYQGVDMVIRELDTPSPEAPVTPTCPFVPWGENDDATDFEDDGNTSSDEKRATGS</sequence>
<evidence type="ECO:0000256" key="1">
    <source>
        <dbReference type="SAM" id="Coils"/>
    </source>
</evidence>
<dbReference type="EMBL" id="ONZP01000231">
    <property type="protein sequence ID" value="SPJ78478.1"/>
    <property type="molecule type" value="Genomic_DNA"/>
</dbReference>
<accession>A0AAE8MAU1</accession>
<protein>
    <submittedName>
        <fullName evidence="3">Uncharacterized protein</fullName>
    </submittedName>
</protein>
<keyword evidence="1" id="KW-0175">Coiled coil</keyword>
<evidence type="ECO:0000256" key="2">
    <source>
        <dbReference type="SAM" id="MobiDB-lite"/>
    </source>
</evidence>
<comment type="caution">
    <text evidence="3">The sequence shown here is derived from an EMBL/GenBank/DDBJ whole genome shotgun (WGS) entry which is preliminary data.</text>
</comment>
<dbReference type="Proteomes" id="UP001187734">
    <property type="component" value="Unassembled WGS sequence"/>
</dbReference>
<feature type="coiled-coil region" evidence="1">
    <location>
        <begin position="5"/>
        <end position="32"/>
    </location>
</feature>
<dbReference type="AlphaFoldDB" id="A0AAE8MAU1"/>